<gene>
    <name evidence="1" type="ORF">ACOLOM_LOCUS11490</name>
</gene>
<evidence type="ECO:0000313" key="2">
    <source>
        <dbReference type="Proteomes" id="UP000789525"/>
    </source>
</evidence>
<name>A0ACA9PYY3_9GLOM</name>
<keyword evidence="2" id="KW-1185">Reference proteome</keyword>
<proteinExistence type="predicted"/>
<organism evidence="1 2">
    <name type="scientific">Acaulospora colombiana</name>
    <dbReference type="NCBI Taxonomy" id="27376"/>
    <lineage>
        <taxon>Eukaryota</taxon>
        <taxon>Fungi</taxon>
        <taxon>Fungi incertae sedis</taxon>
        <taxon>Mucoromycota</taxon>
        <taxon>Glomeromycotina</taxon>
        <taxon>Glomeromycetes</taxon>
        <taxon>Diversisporales</taxon>
        <taxon>Acaulosporaceae</taxon>
        <taxon>Acaulospora</taxon>
    </lineage>
</organism>
<reference evidence="1" key="1">
    <citation type="submission" date="2021-06" db="EMBL/GenBank/DDBJ databases">
        <authorList>
            <person name="Kallberg Y."/>
            <person name="Tangrot J."/>
            <person name="Rosling A."/>
        </authorList>
    </citation>
    <scope>NUCLEOTIDE SEQUENCE</scope>
    <source>
        <strain evidence="1">CL356</strain>
    </source>
</reference>
<dbReference type="Proteomes" id="UP000789525">
    <property type="component" value="Unassembled WGS sequence"/>
</dbReference>
<evidence type="ECO:0000313" key="1">
    <source>
        <dbReference type="EMBL" id="CAG8728413.1"/>
    </source>
</evidence>
<comment type="caution">
    <text evidence="1">The sequence shown here is derived from an EMBL/GenBank/DDBJ whole genome shotgun (WGS) entry which is preliminary data.</text>
</comment>
<dbReference type="EMBL" id="CAJVPT010041650">
    <property type="protein sequence ID" value="CAG8728413.1"/>
    <property type="molecule type" value="Genomic_DNA"/>
</dbReference>
<protein>
    <submittedName>
        <fullName evidence="1">15608_t:CDS:1</fullName>
    </submittedName>
</protein>
<sequence>MIYTPAMVWIVANGYPQKMIVTRNFWLTLERVASFKNSDETDSRSSGGQQKTDFFKWPPLTVQTPFLHPKF</sequence>
<accession>A0ACA9PYY3</accession>